<evidence type="ECO:0000313" key="2">
    <source>
        <dbReference type="EMBL" id="KAA3487339.1"/>
    </source>
</evidence>
<dbReference type="EMBL" id="SMMG02000001">
    <property type="protein sequence ID" value="KAA3487339.1"/>
    <property type="molecule type" value="Genomic_DNA"/>
</dbReference>
<dbReference type="Proteomes" id="UP000325315">
    <property type="component" value="Unassembled WGS sequence"/>
</dbReference>
<reference evidence="3" key="1">
    <citation type="journal article" date="2019" name="Plant Biotechnol. J.">
        <title>Genome sequencing of the Australian wild diploid species Gossypium australe highlights disease resistance and delayed gland morphogenesis.</title>
        <authorList>
            <person name="Cai Y."/>
            <person name="Cai X."/>
            <person name="Wang Q."/>
            <person name="Wang P."/>
            <person name="Zhang Y."/>
            <person name="Cai C."/>
            <person name="Xu Y."/>
            <person name="Wang K."/>
            <person name="Zhou Z."/>
            <person name="Wang C."/>
            <person name="Geng S."/>
            <person name="Li B."/>
            <person name="Dong Q."/>
            <person name="Hou Y."/>
            <person name="Wang H."/>
            <person name="Ai P."/>
            <person name="Liu Z."/>
            <person name="Yi F."/>
            <person name="Sun M."/>
            <person name="An G."/>
            <person name="Cheng J."/>
            <person name="Zhang Y."/>
            <person name="Shi Q."/>
            <person name="Xie Y."/>
            <person name="Shi X."/>
            <person name="Chang Y."/>
            <person name="Huang F."/>
            <person name="Chen Y."/>
            <person name="Hong S."/>
            <person name="Mi L."/>
            <person name="Sun Q."/>
            <person name="Zhang L."/>
            <person name="Zhou B."/>
            <person name="Peng R."/>
            <person name="Zhang X."/>
            <person name="Liu F."/>
        </authorList>
    </citation>
    <scope>NUCLEOTIDE SEQUENCE [LARGE SCALE GENOMIC DNA]</scope>
    <source>
        <strain evidence="3">cv. PA1801</strain>
    </source>
</reference>
<feature type="region of interest" description="Disordered" evidence="1">
    <location>
        <begin position="12"/>
        <end position="31"/>
    </location>
</feature>
<evidence type="ECO:0000256" key="1">
    <source>
        <dbReference type="SAM" id="MobiDB-lite"/>
    </source>
</evidence>
<gene>
    <name evidence="2" type="ORF">EPI10_031169</name>
</gene>
<feature type="compositionally biased region" description="Polar residues" evidence="1">
    <location>
        <begin position="15"/>
        <end position="25"/>
    </location>
</feature>
<comment type="caution">
    <text evidence="2">The sequence shown here is derived from an EMBL/GenBank/DDBJ whole genome shotgun (WGS) entry which is preliminary data.</text>
</comment>
<keyword evidence="3" id="KW-1185">Reference proteome</keyword>
<protein>
    <submittedName>
        <fullName evidence="2">Troponin T, skeletal muscle-like</fullName>
    </submittedName>
</protein>
<evidence type="ECO:0000313" key="3">
    <source>
        <dbReference type="Proteomes" id="UP000325315"/>
    </source>
</evidence>
<dbReference type="AlphaFoldDB" id="A0A5B6WZI0"/>
<sequence>MSQLINMMGDIKRQIGTSIPNNTKNNPRREGKEHVKVIALCSGKEESLEVDNELELKEVVAPGVQPKIKRIKDFAIAKILFPSRLEEKEK</sequence>
<proteinExistence type="predicted"/>
<accession>A0A5B6WZI0</accession>
<name>A0A5B6WZI0_9ROSI</name>
<organism evidence="2 3">
    <name type="scientific">Gossypium australe</name>
    <dbReference type="NCBI Taxonomy" id="47621"/>
    <lineage>
        <taxon>Eukaryota</taxon>
        <taxon>Viridiplantae</taxon>
        <taxon>Streptophyta</taxon>
        <taxon>Embryophyta</taxon>
        <taxon>Tracheophyta</taxon>
        <taxon>Spermatophyta</taxon>
        <taxon>Magnoliopsida</taxon>
        <taxon>eudicotyledons</taxon>
        <taxon>Gunneridae</taxon>
        <taxon>Pentapetalae</taxon>
        <taxon>rosids</taxon>
        <taxon>malvids</taxon>
        <taxon>Malvales</taxon>
        <taxon>Malvaceae</taxon>
        <taxon>Malvoideae</taxon>
        <taxon>Gossypium</taxon>
    </lineage>
</organism>